<dbReference type="InterPro" id="IPR025877">
    <property type="entry name" value="MobA-like_NTP_Trfase"/>
</dbReference>
<dbReference type="PANTHER" id="PTHR43777:SF1">
    <property type="entry name" value="MOLYBDENUM COFACTOR CYTIDYLYLTRANSFERASE"/>
    <property type="match status" value="1"/>
</dbReference>
<dbReference type="GO" id="GO:0016740">
    <property type="term" value="F:transferase activity"/>
    <property type="evidence" value="ECO:0007669"/>
    <property type="project" value="UniProtKB-KW"/>
</dbReference>
<keyword evidence="3" id="KW-1185">Reference proteome</keyword>
<sequence length="197" mass="21288">MNTGVIILAAGSSSRMGQSKQLLPIQGTTLLVRAVHIALQLQPGHTVVVLGSNEAEHTSILQNTNVHTVTNHTWQNGMGSSLKTGLQYLLSLSPAIDAALILVCDQPAVTTTYLESLVQHYKPSNKSIVASFYSDAPGVPALFDKSLFTELLNMDDAHGAKKIIQKHIAATELIPFPEGSIDLDTPEDYQRFINSNK</sequence>
<dbReference type="Proteomes" id="UP001597112">
    <property type="component" value="Unassembled WGS sequence"/>
</dbReference>
<gene>
    <name evidence="2" type="ORF">ACFQ21_10830</name>
</gene>
<evidence type="ECO:0000313" key="2">
    <source>
        <dbReference type="EMBL" id="MFD0999807.1"/>
    </source>
</evidence>
<evidence type="ECO:0000313" key="3">
    <source>
        <dbReference type="Proteomes" id="UP001597112"/>
    </source>
</evidence>
<dbReference type="PANTHER" id="PTHR43777">
    <property type="entry name" value="MOLYBDENUM COFACTOR CYTIDYLYLTRANSFERASE"/>
    <property type="match status" value="1"/>
</dbReference>
<evidence type="ECO:0000259" key="1">
    <source>
        <dbReference type="Pfam" id="PF12804"/>
    </source>
</evidence>
<dbReference type="Pfam" id="PF12804">
    <property type="entry name" value="NTP_transf_3"/>
    <property type="match status" value="1"/>
</dbReference>
<feature type="domain" description="MobA-like NTP transferase" evidence="1">
    <location>
        <begin position="5"/>
        <end position="167"/>
    </location>
</feature>
<dbReference type="SUPFAM" id="SSF53448">
    <property type="entry name" value="Nucleotide-diphospho-sugar transferases"/>
    <property type="match status" value="1"/>
</dbReference>
<comment type="caution">
    <text evidence="2">The sequence shown here is derived from an EMBL/GenBank/DDBJ whole genome shotgun (WGS) entry which is preliminary data.</text>
</comment>
<dbReference type="CDD" id="cd04182">
    <property type="entry name" value="GT_2_like_f"/>
    <property type="match status" value="1"/>
</dbReference>
<organism evidence="2 3">
    <name type="scientific">Ohtaekwangia kribbensis</name>
    <dbReference type="NCBI Taxonomy" id="688913"/>
    <lineage>
        <taxon>Bacteria</taxon>
        <taxon>Pseudomonadati</taxon>
        <taxon>Bacteroidota</taxon>
        <taxon>Cytophagia</taxon>
        <taxon>Cytophagales</taxon>
        <taxon>Fulvivirgaceae</taxon>
        <taxon>Ohtaekwangia</taxon>
    </lineage>
</organism>
<reference evidence="3" key="1">
    <citation type="journal article" date="2019" name="Int. J. Syst. Evol. Microbiol.">
        <title>The Global Catalogue of Microorganisms (GCM) 10K type strain sequencing project: providing services to taxonomists for standard genome sequencing and annotation.</title>
        <authorList>
            <consortium name="The Broad Institute Genomics Platform"/>
            <consortium name="The Broad Institute Genome Sequencing Center for Infectious Disease"/>
            <person name="Wu L."/>
            <person name="Ma J."/>
        </authorList>
    </citation>
    <scope>NUCLEOTIDE SEQUENCE [LARGE SCALE GENOMIC DNA]</scope>
    <source>
        <strain evidence="3">CCUG 58938</strain>
    </source>
</reference>
<name>A0ABW3K486_9BACT</name>
<dbReference type="InterPro" id="IPR029044">
    <property type="entry name" value="Nucleotide-diphossugar_trans"/>
</dbReference>
<protein>
    <submittedName>
        <fullName evidence="2">NTP transferase domain-containing protein</fullName>
    </submittedName>
</protein>
<proteinExistence type="predicted"/>
<keyword evidence="2" id="KW-0808">Transferase</keyword>
<accession>A0ABW3K486</accession>
<dbReference type="Gene3D" id="3.90.550.10">
    <property type="entry name" value="Spore Coat Polysaccharide Biosynthesis Protein SpsA, Chain A"/>
    <property type="match status" value="1"/>
</dbReference>
<dbReference type="RefSeq" id="WP_377578837.1">
    <property type="nucleotide sequence ID" value="NZ_JBHTKA010000003.1"/>
</dbReference>
<dbReference type="EMBL" id="JBHTKA010000003">
    <property type="protein sequence ID" value="MFD0999807.1"/>
    <property type="molecule type" value="Genomic_DNA"/>
</dbReference>